<sequence>AGAQRAGAVPWADLGAVRVVADAWTELGLATSTGKPRRAQLARHYTQLITTTVREDLHA</sequence>
<gene>
    <name evidence="1" type="ORF">M4438_35470</name>
</gene>
<keyword evidence="2" id="KW-1185">Reference proteome</keyword>
<dbReference type="Proteomes" id="UP001202052">
    <property type="component" value="Unassembled WGS sequence"/>
</dbReference>
<dbReference type="EMBL" id="JAMCCK010000072">
    <property type="protein sequence ID" value="MCL3998743.1"/>
    <property type="molecule type" value="Genomic_DNA"/>
</dbReference>
<organism evidence="1 2">
    <name type="scientific">Streptomyces lavenduligriseus</name>
    <dbReference type="NCBI Taxonomy" id="67315"/>
    <lineage>
        <taxon>Bacteria</taxon>
        <taxon>Bacillati</taxon>
        <taxon>Actinomycetota</taxon>
        <taxon>Actinomycetes</taxon>
        <taxon>Kitasatosporales</taxon>
        <taxon>Streptomycetaceae</taxon>
        <taxon>Streptomyces</taxon>
    </lineage>
</organism>
<evidence type="ECO:0000313" key="2">
    <source>
        <dbReference type="Proteomes" id="UP001202052"/>
    </source>
</evidence>
<dbReference type="RefSeq" id="WP_249493315.1">
    <property type="nucleotide sequence ID" value="NZ_JAMCCK010000072.1"/>
</dbReference>
<name>A0ABT0P762_9ACTN</name>
<comment type="caution">
    <text evidence="1">The sequence shown here is derived from an EMBL/GenBank/DDBJ whole genome shotgun (WGS) entry which is preliminary data.</text>
</comment>
<proteinExistence type="predicted"/>
<reference evidence="1 2" key="1">
    <citation type="submission" date="2022-05" db="EMBL/GenBank/DDBJ databases">
        <title>Genome Resource of Streptomyces lavenduligriseus GA1-1, a Strain with Broad-Spectrum Antifungal Activity against Phytopathogenic Fungi.</title>
        <authorList>
            <person name="Qi D."/>
        </authorList>
    </citation>
    <scope>NUCLEOTIDE SEQUENCE [LARGE SCALE GENOMIC DNA]</scope>
    <source>
        <strain evidence="1 2">GA1-1</strain>
    </source>
</reference>
<protein>
    <submittedName>
        <fullName evidence="1">Uncharacterized protein</fullName>
    </submittedName>
</protein>
<feature type="non-terminal residue" evidence="1">
    <location>
        <position position="1"/>
    </location>
</feature>
<evidence type="ECO:0000313" key="1">
    <source>
        <dbReference type="EMBL" id="MCL3998743.1"/>
    </source>
</evidence>
<accession>A0ABT0P762</accession>